<dbReference type="PROSITE" id="PS50110">
    <property type="entry name" value="RESPONSE_REGULATORY"/>
    <property type="match status" value="1"/>
</dbReference>
<evidence type="ECO:0000259" key="3">
    <source>
        <dbReference type="PROSITE" id="PS50110"/>
    </source>
</evidence>
<gene>
    <name evidence="4" type="primary">kdpE</name>
    <name evidence="4" type="ORF">ROA7450_03684</name>
</gene>
<evidence type="ECO:0000313" key="4">
    <source>
        <dbReference type="EMBL" id="SLN68621.1"/>
    </source>
</evidence>
<dbReference type="AlphaFoldDB" id="A0A1X7A2R9"/>
<keyword evidence="5" id="KW-1185">Reference proteome</keyword>
<dbReference type="Proteomes" id="UP000193061">
    <property type="component" value="Unassembled WGS sequence"/>
</dbReference>
<dbReference type="PANTHER" id="PTHR44591">
    <property type="entry name" value="STRESS RESPONSE REGULATOR PROTEIN 1"/>
    <property type="match status" value="1"/>
</dbReference>
<proteinExistence type="predicted"/>
<accession>A0A1X7A2R9</accession>
<dbReference type="CDD" id="cd00156">
    <property type="entry name" value="REC"/>
    <property type="match status" value="1"/>
</dbReference>
<evidence type="ECO:0000313" key="5">
    <source>
        <dbReference type="Proteomes" id="UP000193061"/>
    </source>
</evidence>
<feature type="domain" description="Response regulatory" evidence="3">
    <location>
        <begin position="20"/>
        <end position="133"/>
    </location>
</feature>
<dbReference type="SUPFAM" id="SSF52172">
    <property type="entry name" value="CheY-like"/>
    <property type="match status" value="1"/>
</dbReference>
<organism evidence="4 5">
    <name type="scientific">Roseovarius albus</name>
    <dbReference type="NCBI Taxonomy" id="1247867"/>
    <lineage>
        <taxon>Bacteria</taxon>
        <taxon>Pseudomonadati</taxon>
        <taxon>Pseudomonadota</taxon>
        <taxon>Alphaproteobacteria</taxon>
        <taxon>Rhodobacterales</taxon>
        <taxon>Roseobacteraceae</taxon>
        <taxon>Roseovarius</taxon>
    </lineage>
</organism>
<dbReference type="SMART" id="SM00448">
    <property type="entry name" value="REC"/>
    <property type="match status" value="1"/>
</dbReference>
<dbReference type="OrthoDB" id="7831674at2"/>
<dbReference type="RefSeq" id="WP_085807348.1">
    <property type="nucleotide sequence ID" value="NZ_FWFX01000015.1"/>
</dbReference>
<dbReference type="Gene3D" id="3.40.50.2300">
    <property type="match status" value="1"/>
</dbReference>
<dbReference type="InterPro" id="IPR001789">
    <property type="entry name" value="Sig_transdc_resp-reg_receiver"/>
</dbReference>
<sequence>MEDLILKRNPTRKHPLLGLTVLVVEDSKFASDAMRLMCLRSGARIRRADCLCSARKHLKVYRPSVVIIDVGLPDGSGLELIKDLHAARPRVNVLLGMSGDDAQQEATTNAGADGFVAKPLVNLAYFQTTILSHLDSSAQVTGLQEVGSQSIEPDQIAYQDDMSHAATLLEAQQDDTSLEYVTQFLRSVATSAGDMRLEKAAKNLSRATSQGYVPRSIVREVLGMLQHRMDQTAAF</sequence>
<dbReference type="EMBL" id="FWFX01000015">
    <property type="protein sequence ID" value="SLN68621.1"/>
    <property type="molecule type" value="Genomic_DNA"/>
</dbReference>
<dbReference type="InterPro" id="IPR011006">
    <property type="entry name" value="CheY-like_superfamily"/>
</dbReference>
<dbReference type="PANTHER" id="PTHR44591:SF3">
    <property type="entry name" value="RESPONSE REGULATORY DOMAIN-CONTAINING PROTEIN"/>
    <property type="match status" value="1"/>
</dbReference>
<feature type="modified residue" description="4-aspartylphosphate" evidence="2">
    <location>
        <position position="69"/>
    </location>
</feature>
<evidence type="ECO:0000256" key="2">
    <source>
        <dbReference type="PROSITE-ProRule" id="PRU00169"/>
    </source>
</evidence>
<name>A0A1X7A2R9_9RHOB</name>
<reference evidence="4 5" key="1">
    <citation type="submission" date="2017-03" db="EMBL/GenBank/DDBJ databases">
        <authorList>
            <person name="Afonso C.L."/>
            <person name="Miller P.J."/>
            <person name="Scott M.A."/>
            <person name="Spackman E."/>
            <person name="Goraichik I."/>
            <person name="Dimitrov K.M."/>
            <person name="Suarez D.L."/>
            <person name="Swayne D.E."/>
        </authorList>
    </citation>
    <scope>NUCLEOTIDE SEQUENCE [LARGE SCALE GENOMIC DNA]</scope>
    <source>
        <strain evidence="4 5">CECT 7450</strain>
    </source>
</reference>
<dbReference type="GO" id="GO:0000160">
    <property type="term" value="P:phosphorelay signal transduction system"/>
    <property type="evidence" value="ECO:0007669"/>
    <property type="project" value="InterPro"/>
</dbReference>
<protein>
    <submittedName>
        <fullName evidence="4">KDP operon transcriptional regulatory protein KdpE</fullName>
    </submittedName>
</protein>
<evidence type="ECO:0000256" key="1">
    <source>
        <dbReference type="ARBA" id="ARBA00022553"/>
    </source>
</evidence>
<dbReference type="InterPro" id="IPR050595">
    <property type="entry name" value="Bact_response_regulator"/>
</dbReference>
<dbReference type="Pfam" id="PF00072">
    <property type="entry name" value="Response_reg"/>
    <property type="match status" value="1"/>
</dbReference>
<keyword evidence="1 2" id="KW-0597">Phosphoprotein</keyword>